<name>A0A8R7JX11_TRIUA</name>
<gene>
    <name evidence="2" type="primary">LOC125548142</name>
</gene>
<evidence type="ECO:0000256" key="1">
    <source>
        <dbReference type="SAM" id="MobiDB-lite"/>
    </source>
</evidence>
<keyword evidence="3" id="KW-1185">Reference proteome</keyword>
<reference evidence="2" key="3">
    <citation type="submission" date="2022-06" db="UniProtKB">
        <authorList>
            <consortium name="EnsemblPlants"/>
        </authorList>
    </citation>
    <scope>IDENTIFICATION</scope>
</reference>
<reference evidence="2" key="2">
    <citation type="submission" date="2018-03" db="EMBL/GenBank/DDBJ databases">
        <title>The Triticum urartu genome reveals the dynamic nature of wheat genome evolution.</title>
        <authorList>
            <person name="Ling H."/>
            <person name="Ma B."/>
            <person name="Shi X."/>
            <person name="Liu H."/>
            <person name="Dong L."/>
            <person name="Sun H."/>
            <person name="Cao Y."/>
            <person name="Gao Q."/>
            <person name="Zheng S."/>
            <person name="Li Y."/>
            <person name="Yu Y."/>
            <person name="Du H."/>
            <person name="Qi M."/>
            <person name="Li Y."/>
            <person name="Yu H."/>
            <person name="Cui Y."/>
            <person name="Wang N."/>
            <person name="Chen C."/>
            <person name="Wu H."/>
            <person name="Zhao Y."/>
            <person name="Zhang J."/>
            <person name="Li Y."/>
            <person name="Zhou W."/>
            <person name="Zhang B."/>
            <person name="Hu W."/>
            <person name="Eijk M."/>
            <person name="Tang J."/>
            <person name="Witsenboer H."/>
            <person name="Zhao S."/>
            <person name="Li Z."/>
            <person name="Zhang A."/>
            <person name="Wang D."/>
            <person name="Liang C."/>
        </authorList>
    </citation>
    <scope>NUCLEOTIDE SEQUENCE [LARGE SCALE GENOMIC DNA]</scope>
    <source>
        <strain evidence="2">cv. G1812</strain>
    </source>
</reference>
<feature type="region of interest" description="Disordered" evidence="1">
    <location>
        <begin position="1"/>
        <end position="20"/>
    </location>
</feature>
<accession>A0A8R7JX11</accession>
<reference evidence="3" key="1">
    <citation type="journal article" date="2013" name="Nature">
        <title>Draft genome of the wheat A-genome progenitor Triticum urartu.</title>
        <authorList>
            <person name="Ling H.Q."/>
            <person name="Zhao S."/>
            <person name="Liu D."/>
            <person name="Wang J."/>
            <person name="Sun H."/>
            <person name="Zhang C."/>
            <person name="Fan H."/>
            <person name="Li D."/>
            <person name="Dong L."/>
            <person name="Tao Y."/>
            <person name="Gao C."/>
            <person name="Wu H."/>
            <person name="Li Y."/>
            <person name="Cui Y."/>
            <person name="Guo X."/>
            <person name="Zheng S."/>
            <person name="Wang B."/>
            <person name="Yu K."/>
            <person name="Liang Q."/>
            <person name="Yang W."/>
            <person name="Lou X."/>
            <person name="Chen J."/>
            <person name="Feng M."/>
            <person name="Jian J."/>
            <person name="Zhang X."/>
            <person name="Luo G."/>
            <person name="Jiang Y."/>
            <person name="Liu J."/>
            <person name="Wang Z."/>
            <person name="Sha Y."/>
            <person name="Zhang B."/>
            <person name="Wu H."/>
            <person name="Tang D."/>
            <person name="Shen Q."/>
            <person name="Xue P."/>
            <person name="Zou S."/>
            <person name="Wang X."/>
            <person name="Liu X."/>
            <person name="Wang F."/>
            <person name="Yang Y."/>
            <person name="An X."/>
            <person name="Dong Z."/>
            <person name="Zhang K."/>
            <person name="Zhang X."/>
            <person name="Luo M.C."/>
            <person name="Dvorak J."/>
            <person name="Tong Y."/>
            <person name="Wang J."/>
            <person name="Yang H."/>
            <person name="Li Z."/>
            <person name="Wang D."/>
            <person name="Zhang A."/>
            <person name="Wang J."/>
        </authorList>
    </citation>
    <scope>NUCLEOTIDE SEQUENCE</scope>
    <source>
        <strain evidence="3">cv. G1812</strain>
    </source>
</reference>
<evidence type="ECO:0000313" key="3">
    <source>
        <dbReference type="Proteomes" id="UP000015106"/>
    </source>
</evidence>
<proteinExistence type="predicted"/>
<sequence length="78" mass="8595">MSRVQDSHKRSVRSVTSSSTSLSMVAELHHSMLPLQHRLFSTTSGSGQAFLKEAEKAVNLWLLRNQRGSRGGSTAQIQ</sequence>
<dbReference type="Gramene" id="TuG1812G0100001034.01.T03">
    <property type="protein sequence ID" value="TuG1812G0100001034.01.T03"/>
    <property type="gene ID" value="TuG1812G0100001034.01"/>
</dbReference>
<dbReference type="EnsemblPlants" id="TuG1812G0100001034.01.T03">
    <property type="protein sequence ID" value="TuG1812G0100001034.01.T03"/>
    <property type="gene ID" value="TuG1812G0100001034.01"/>
</dbReference>
<evidence type="ECO:0000313" key="2">
    <source>
        <dbReference type="EnsemblPlants" id="TuG1812G0100001034.01.T03"/>
    </source>
</evidence>
<dbReference type="Proteomes" id="UP000015106">
    <property type="component" value="Chromosome 1"/>
</dbReference>
<protein>
    <submittedName>
        <fullName evidence="2">Uncharacterized protein</fullName>
    </submittedName>
</protein>
<dbReference type="AlphaFoldDB" id="A0A8R7JX11"/>
<organism evidence="2 3">
    <name type="scientific">Triticum urartu</name>
    <name type="common">Red wild einkorn</name>
    <name type="synonym">Crithodium urartu</name>
    <dbReference type="NCBI Taxonomy" id="4572"/>
    <lineage>
        <taxon>Eukaryota</taxon>
        <taxon>Viridiplantae</taxon>
        <taxon>Streptophyta</taxon>
        <taxon>Embryophyta</taxon>
        <taxon>Tracheophyta</taxon>
        <taxon>Spermatophyta</taxon>
        <taxon>Magnoliopsida</taxon>
        <taxon>Liliopsida</taxon>
        <taxon>Poales</taxon>
        <taxon>Poaceae</taxon>
        <taxon>BOP clade</taxon>
        <taxon>Pooideae</taxon>
        <taxon>Triticodae</taxon>
        <taxon>Triticeae</taxon>
        <taxon>Triticinae</taxon>
        <taxon>Triticum</taxon>
    </lineage>
</organism>